<keyword evidence="1" id="KW-0472">Membrane</keyword>
<protein>
    <submittedName>
        <fullName evidence="2">Uncharacterized protein</fullName>
    </submittedName>
</protein>
<gene>
    <name evidence="2" type="ORF">F5147DRAFT_291325</name>
</gene>
<feature type="transmembrane region" description="Helical" evidence="1">
    <location>
        <begin position="54"/>
        <end position="72"/>
    </location>
</feature>
<evidence type="ECO:0000313" key="3">
    <source>
        <dbReference type="Proteomes" id="UP000823399"/>
    </source>
</evidence>
<dbReference type="GeneID" id="64691320"/>
<evidence type="ECO:0000256" key="1">
    <source>
        <dbReference type="SAM" id="Phobius"/>
    </source>
</evidence>
<keyword evidence="1" id="KW-0812">Transmembrane</keyword>
<sequence length="96" mass="11055">MISGIPKGRQALMFFIQLVSPLICICITIRFHLLRRETRPYIFPFRRTSRNGQSFYAFMTLSPLLIFPLLLLPQSLLMAPVPPCTRIWGTSPVAEF</sequence>
<comment type="caution">
    <text evidence="2">The sequence shown here is derived from an EMBL/GenBank/DDBJ whole genome shotgun (WGS) entry which is preliminary data.</text>
</comment>
<dbReference type="OrthoDB" id="421002at2759"/>
<dbReference type="Proteomes" id="UP000823399">
    <property type="component" value="Unassembled WGS sequence"/>
</dbReference>
<proteinExistence type="predicted"/>
<dbReference type="RefSeq" id="XP_041290059.1">
    <property type="nucleotide sequence ID" value="XM_041429061.1"/>
</dbReference>
<accession>A0A9P7F2W9</accession>
<evidence type="ECO:0000313" key="2">
    <source>
        <dbReference type="EMBL" id="KAG2102193.1"/>
    </source>
</evidence>
<feature type="transmembrane region" description="Helical" evidence="1">
    <location>
        <begin position="12"/>
        <end position="33"/>
    </location>
</feature>
<dbReference type="AlphaFoldDB" id="A0A9P7F2W9"/>
<keyword evidence="1" id="KW-1133">Transmembrane helix</keyword>
<organism evidence="2 3">
    <name type="scientific">Suillus discolor</name>
    <dbReference type="NCBI Taxonomy" id="1912936"/>
    <lineage>
        <taxon>Eukaryota</taxon>
        <taxon>Fungi</taxon>
        <taxon>Dikarya</taxon>
        <taxon>Basidiomycota</taxon>
        <taxon>Agaricomycotina</taxon>
        <taxon>Agaricomycetes</taxon>
        <taxon>Agaricomycetidae</taxon>
        <taxon>Boletales</taxon>
        <taxon>Suillineae</taxon>
        <taxon>Suillaceae</taxon>
        <taxon>Suillus</taxon>
    </lineage>
</organism>
<dbReference type="EMBL" id="JABBWM010000048">
    <property type="protein sequence ID" value="KAG2102193.1"/>
    <property type="molecule type" value="Genomic_DNA"/>
</dbReference>
<name>A0A9P7F2W9_9AGAM</name>
<reference evidence="2" key="1">
    <citation type="journal article" date="2020" name="New Phytol.">
        <title>Comparative genomics reveals dynamic genome evolution in host specialist ectomycorrhizal fungi.</title>
        <authorList>
            <person name="Lofgren L.A."/>
            <person name="Nguyen N.H."/>
            <person name="Vilgalys R."/>
            <person name="Ruytinx J."/>
            <person name="Liao H.L."/>
            <person name="Branco S."/>
            <person name="Kuo A."/>
            <person name="LaButti K."/>
            <person name="Lipzen A."/>
            <person name="Andreopoulos W."/>
            <person name="Pangilinan J."/>
            <person name="Riley R."/>
            <person name="Hundley H."/>
            <person name="Na H."/>
            <person name="Barry K."/>
            <person name="Grigoriev I.V."/>
            <person name="Stajich J.E."/>
            <person name="Kennedy P.G."/>
        </authorList>
    </citation>
    <scope>NUCLEOTIDE SEQUENCE</scope>
    <source>
        <strain evidence="2">FC423</strain>
    </source>
</reference>
<keyword evidence="3" id="KW-1185">Reference proteome</keyword>